<gene>
    <name evidence="1" type="ORF">JOC58_002118</name>
</gene>
<proteinExistence type="predicted"/>
<accession>A0ABU1IY89</accession>
<dbReference type="RefSeq" id="WP_188776259.1">
    <property type="nucleotide sequence ID" value="NZ_BMMB01000006.1"/>
</dbReference>
<evidence type="ECO:0000313" key="1">
    <source>
        <dbReference type="EMBL" id="MDR6244225.1"/>
    </source>
</evidence>
<evidence type="ECO:0000313" key="2">
    <source>
        <dbReference type="Proteomes" id="UP001185028"/>
    </source>
</evidence>
<dbReference type="PANTHER" id="PTHR36439:SF1">
    <property type="entry name" value="DUF1697 DOMAIN-CONTAINING PROTEIN"/>
    <property type="match status" value="1"/>
</dbReference>
<name>A0ABU1IY89_9BACL</name>
<sequence>MIYVALLRGINVGGKNKIDMKQLKQAFEQAGMTAVVTYINSGNIIFASELPQHELSPLLEKKIREVFSLDIPVMIRNLIEITAVIEALPEDWTNDDQMKSDVLFLWNEIDDPSIIDKLPLKPNMGTAHYIPGAVLLNIPRENAAQSRMNKLVGSKLYRYMTIRNVNTTREIYRLMRSIAE</sequence>
<dbReference type="InterPro" id="IPR012545">
    <property type="entry name" value="DUF1697"/>
</dbReference>
<dbReference type="Gene3D" id="3.30.70.1260">
    <property type="entry name" value="bacterial protein sp0830 like"/>
    <property type="match status" value="1"/>
</dbReference>
<dbReference type="SUPFAM" id="SSF160379">
    <property type="entry name" value="SP0830-like"/>
    <property type="match status" value="1"/>
</dbReference>
<dbReference type="Gene3D" id="3.30.70.1280">
    <property type="entry name" value="SP0830-like domains"/>
    <property type="match status" value="1"/>
</dbReference>
<reference evidence="1 2" key="1">
    <citation type="submission" date="2023-07" db="EMBL/GenBank/DDBJ databases">
        <title>Genomic Encyclopedia of Type Strains, Phase IV (KMG-IV): sequencing the most valuable type-strain genomes for metagenomic binning, comparative biology and taxonomic classification.</title>
        <authorList>
            <person name="Goeker M."/>
        </authorList>
    </citation>
    <scope>NUCLEOTIDE SEQUENCE [LARGE SCALE GENOMIC DNA]</scope>
    <source>
        <strain evidence="1 2">DSM 22170</strain>
    </source>
</reference>
<dbReference type="PANTHER" id="PTHR36439">
    <property type="entry name" value="BLL4334 PROTEIN"/>
    <property type="match status" value="1"/>
</dbReference>
<dbReference type="Proteomes" id="UP001185028">
    <property type="component" value="Unassembled WGS sequence"/>
</dbReference>
<keyword evidence="2" id="KW-1185">Reference proteome</keyword>
<dbReference type="PIRSF" id="PIRSF008502">
    <property type="entry name" value="UCP008502"/>
    <property type="match status" value="1"/>
</dbReference>
<dbReference type="EMBL" id="JAVDQH010000007">
    <property type="protein sequence ID" value="MDR6244225.1"/>
    <property type="molecule type" value="Genomic_DNA"/>
</dbReference>
<dbReference type="Pfam" id="PF08002">
    <property type="entry name" value="DUF1697"/>
    <property type="match status" value="1"/>
</dbReference>
<protein>
    <submittedName>
        <fullName evidence="1">Uncharacterized protein (DUF1697 family)</fullName>
    </submittedName>
</protein>
<comment type="caution">
    <text evidence="1">The sequence shown here is derived from an EMBL/GenBank/DDBJ whole genome shotgun (WGS) entry which is preliminary data.</text>
</comment>
<organism evidence="1 2">
    <name type="scientific">Paenibacillus hunanensis</name>
    <dbReference type="NCBI Taxonomy" id="539262"/>
    <lineage>
        <taxon>Bacteria</taxon>
        <taxon>Bacillati</taxon>
        <taxon>Bacillota</taxon>
        <taxon>Bacilli</taxon>
        <taxon>Bacillales</taxon>
        <taxon>Paenibacillaceae</taxon>
        <taxon>Paenibacillus</taxon>
    </lineage>
</organism>